<dbReference type="OrthoDB" id="4031898at2759"/>
<dbReference type="HOGENOM" id="CLU_084817_0_0_1"/>
<dbReference type="InterPro" id="IPR008732">
    <property type="entry name" value="Pet122"/>
</dbReference>
<proteinExistence type="predicted"/>
<dbReference type="EMBL" id="LN736366">
    <property type="protein sequence ID" value="CEP63051.1"/>
    <property type="molecule type" value="Genomic_DNA"/>
</dbReference>
<evidence type="ECO:0000313" key="1">
    <source>
        <dbReference type="EMBL" id="CEP63051.1"/>
    </source>
</evidence>
<gene>
    <name evidence="1" type="ORF">LALA0_S07e01310g</name>
</gene>
<dbReference type="Proteomes" id="UP000054304">
    <property type="component" value="Unassembled WGS sequence"/>
</dbReference>
<dbReference type="GO" id="GO:0003743">
    <property type="term" value="F:translation initiation factor activity"/>
    <property type="evidence" value="ECO:0007669"/>
    <property type="project" value="InterPro"/>
</dbReference>
<name>A0A0C7MSX0_9SACH</name>
<accession>A0A0C7MSX0</accession>
<dbReference type="GO" id="GO:0005743">
    <property type="term" value="C:mitochondrial inner membrane"/>
    <property type="evidence" value="ECO:0007669"/>
    <property type="project" value="InterPro"/>
</dbReference>
<dbReference type="GO" id="GO:0070131">
    <property type="term" value="P:positive regulation of mitochondrial translation"/>
    <property type="evidence" value="ECO:0007669"/>
    <property type="project" value="InterPro"/>
</dbReference>
<evidence type="ECO:0000313" key="2">
    <source>
        <dbReference type="Proteomes" id="UP000054304"/>
    </source>
</evidence>
<dbReference type="Pfam" id="PF05476">
    <property type="entry name" value="PET122"/>
    <property type="match status" value="1"/>
</dbReference>
<sequence>MRYSYVLGYAARKSGLDSGTRQKLIAQCLNLDFDHLLQNVKKLPLDRLDENFLHLFLAKSIQHAHIASVDWLWYRFVMGRKVLAVRPTLLCAIGTLALNGNKPFLPSLLCDHFESFYGQEPGFEKFRNELLRIKVESFAKSNRGSTTTFREKWKVFLQDIDAIVSPACALRIHDFPHLSQSTQDADPELLELLLFSENKIPIKNATTLPLLLNMVLLDDALDIDFKIRLFCNFQESHRTLLYSDSISILLHYVRGDLYRTTKLMQYLTKNHLLIPPRGAKTILATTKAQHTL</sequence>
<dbReference type="RefSeq" id="XP_022629272.1">
    <property type="nucleotide sequence ID" value="XM_022771357.1"/>
</dbReference>
<dbReference type="GeneID" id="34686541"/>
<keyword evidence="2" id="KW-1185">Reference proteome</keyword>
<organism evidence="1 2">
    <name type="scientific">Lachancea lanzarotensis</name>
    <dbReference type="NCBI Taxonomy" id="1245769"/>
    <lineage>
        <taxon>Eukaryota</taxon>
        <taxon>Fungi</taxon>
        <taxon>Dikarya</taxon>
        <taxon>Ascomycota</taxon>
        <taxon>Saccharomycotina</taxon>
        <taxon>Saccharomycetes</taxon>
        <taxon>Saccharomycetales</taxon>
        <taxon>Saccharomycetaceae</taxon>
        <taxon>Lachancea</taxon>
    </lineage>
</organism>
<protein>
    <submittedName>
        <fullName evidence="1">LALA0S07e01310g1_1</fullName>
    </submittedName>
</protein>
<dbReference type="AlphaFoldDB" id="A0A0C7MSX0"/>
<reference evidence="1 2" key="1">
    <citation type="submission" date="2014-12" db="EMBL/GenBank/DDBJ databases">
        <authorList>
            <person name="Neuveglise Cecile"/>
        </authorList>
    </citation>
    <scope>NUCLEOTIDE SEQUENCE [LARGE SCALE GENOMIC DNA]</scope>
    <source>
        <strain evidence="1 2">CBS 12615</strain>
    </source>
</reference>
<dbReference type="STRING" id="1245769.A0A0C7MSX0"/>